<evidence type="ECO:0000313" key="4">
    <source>
        <dbReference type="EMBL" id="SDO87329.1"/>
    </source>
</evidence>
<reference evidence="5" key="1">
    <citation type="submission" date="2016-10" db="EMBL/GenBank/DDBJ databases">
        <authorList>
            <person name="Varghese N."/>
            <person name="Submissions S."/>
        </authorList>
    </citation>
    <scope>NUCLEOTIDE SEQUENCE [LARGE SCALE GENOMIC DNA]</scope>
    <source>
        <strain evidence="5">IBRC-M 10655</strain>
    </source>
</reference>
<dbReference type="OrthoDB" id="4119890at2"/>
<dbReference type="PANTHER" id="PTHR43877">
    <property type="entry name" value="AMINOALKYLPHOSPHONATE N-ACETYLTRANSFERASE-RELATED-RELATED"/>
    <property type="match status" value="1"/>
</dbReference>
<organism evidence="4 5">
    <name type="scientific">Actinokineospora alba</name>
    <dbReference type="NCBI Taxonomy" id="504798"/>
    <lineage>
        <taxon>Bacteria</taxon>
        <taxon>Bacillati</taxon>
        <taxon>Actinomycetota</taxon>
        <taxon>Actinomycetes</taxon>
        <taxon>Pseudonocardiales</taxon>
        <taxon>Pseudonocardiaceae</taxon>
        <taxon>Actinokineospora</taxon>
    </lineage>
</organism>
<dbReference type="GO" id="GO:0016747">
    <property type="term" value="F:acyltransferase activity, transferring groups other than amino-acyl groups"/>
    <property type="evidence" value="ECO:0007669"/>
    <property type="project" value="InterPro"/>
</dbReference>
<dbReference type="Gene3D" id="3.40.630.30">
    <property type="match status" value="1"/>
</dbReference>
<dbReference type="PANTHER" id="PTHR43877:SF1">
    <property type="entry name" value="ACETYLTRANSFERASE"/>
    <property type="match status" value="1"/>
</dbReference>
<gene>
    <name evidence="4" type="ORF">SAMN05192558_105181</name>
</gene>
<sequence length="296" mass="31556">MPFTIRPAHSDDAEPAAALRRTVFPYQLMSAAEVRRKIAEPTPAQRGAIWVACSDGTVVGWAACGLNSWTSEEGVGFLTLHVHPDHRRAGIGTELVSRTDSHLADIGARRVQVFAAAESVDFAVAQGFAPTREMHFASLDPRVLPPCPPTPAGVDLVPIAAVDPRLVYDADTAASLDEPSAAPIDSFDYDEWLTEVWSAPMLDHDLSTAAMVDGKVACFTAVQTDGDRAWSGMTGTVRGHRGRGLAKLVKSTALARAASAGIVRASTSMDARNAPMLAINGWLGYRRVATQIGLTR</sequence>
<dbReference type="PROSITE" id="PS51186">
    <property type="entry name" value="GNAT"/>
    <property type="match status" value="2"/>
</dbReference>
<dbReference type="STRING" id="504798.SAMN05421871_102231"/>
<feature type="domain" description="N-acetyltransferase" evidence="3">
    <location>
        <begin position="157"/>
        <end position="296"/>
    </location>
</feature>
<name>A0A1H0N3P2_9PSEU</name>
<proteinExistence type="predicted"/>
<dbReference type="SUPFAM" id="SSF55729">
    <property type="entry name" value="Acyl-CoA N-acyltransferases (Nat)"/>
    <property type="match status" value="2"/>
</dbReference>
<dbReference type="RefSeq" id="WP_091374805.1">
    <property type="nucleotide sequence ID" value="NZ_FNDV01000002.1"/>
</dbReference>
<accession>A0A1H0N3P2</accession>
<keyword evidence="5" id="KW-1185">Reference proteome</keyword>
<protein>
    <submittedName>
        <fullName evidence="4">Acetyltransferase (GNAT) family protein</fullName>
    </submittedName>
</protein>
<feature type="domain" description="N-acetyltransferase" evidence="3">
    <location>
        <begin position="3"/>
        <end position="150"/>
    </location>
</feature>
<dbReference type="CDD" id="cd04301">
    <property type="entry name" value="NAT_SF"/>
    <property type="match status" value="1"/>
</dbReference>
<evidence type="ECO:0000256" key="2">
    <source>
        <dbReference type="ARBA" id="ARBA00023315"/>
    </source>
</evidence>
<keyword evidence="1 4" id="KW-0808">Transferase</keyword>
<dbReference type="EMBL" id="FNJB01000005">
    <property type="protein sequence ID" value="SDO87329.1"/>
    <property type="molecule type" value="Genomic_DNA"/>
</dbReference>
<keyword evidence="2" id="KW-0012">Acyltransferase</keyword>
<dbReference type="InterPro" id="IPR050832">
    <property type="entry name" value="Bact_Acetyltransf"/>
</dbReference>
<dbReference type="InterPro" id="IPR000182">
    <property type="entry name" value="GNAT_dom"/>
</dbReference>
<dbReference type="AlphaFoldDB" id="A0A1H0N3P2"/>
<evidence type="ECO:0000313" key="5">
    <source>
        <dbReference type="Proteomes" id="UP000199651"/>
    </source>
</evidence>
<evidence type="ECO:0000259" key="3">
    <source>
        <dbReference type="PROSITE" id="PS51186"/>
    </source>
</evidence>
<dbReference type="InterPro" id="IPR016181">
    <property type="entry name" value="Acyl_CoA_acyltransferase"/>
</dbReference>
<dbReference type="Pfam" id="PF00583">
    <property type="entry name" value="Acetyltransf_1"/>
    <property type="match status" value="1"/>
</dbReference>
<evidence type="ECO:0000256" key="1">
    <source>
        <dbReference type="ARBA" id="ARBA00022679"/>
    </source>
</evidence>
<dbReference type="Proteomes" id="UP000199651">
    <property type="component" value="Unassembled WGS sequence"/>
</dbReference>